<sequence>MQYSLPLAVFLCLTEEDGEDAQKPLETRWRKSTIEGQLQLLVWLSFRYSIGNRGKEENKSTVQQVFTNKWHDFRLEISRQRREAHREFESAMSFWAIRREAHKFYETIRKLSDQLKAGDIFYEKEQIAYYQEEGLSKKLNRIKSTKPSGGESKLQLTTEIAHKMGMGLGSPHYCDRKFLDIVNTSHVQRSS</sequence>
<proteinExistence type="predicted"/>
<dbReference type="AlphaFoldDB" id="A0A811U3T4"/>
<comment type="caution">
    <text evidence="1">The sequence shown here is derived from an EMBL/GenBank/DDBJ whole genome shotgun (WGS) entry which is preliminary data.</text>
</comment>
<protein>
    <submittedName>
        <fullName evidence="1">(Mediterranean fruit fly) hypothetical protein</fullName>
    </submittedName>
</protein>
<dbReference type="Proteomes" id="UP000606786">
    <property type="component" value="Unassembled WGS sequence"/>
</dbReference>
<evidence type="ECO:0000313" key="1">
    <source>
        <dbReference type="EMBL" id="CAD6993331.1"/>
    </source>
</evidence>
<accession>A0A811U3T4</accession>
<name>A0A811U3T4_CERCA</name>
<organism evidence="1 2">
    <name type="scientific">Ceratitis capitata</name>
    <name type="common">Mediterranean fruit fly</name>
    <name type="synonym">Tephritis capitata</name>
    <dbReference type="NCBI Taxonomy" id="7213"/>
    <lineage>
        <taxon>Eukaryota</taxon>
        <taxon>Metazoa</taxon>
        <taxon>Ecdysozoa</taxon>
        <taxon>Arthropoda</taxon>
        <taxon>Hexapoda</taxon>
        <taxon>Insecta</taxon>
        <taxon>Pterygota</taxon>
        <taxon>Neoptera</taxon>
        <taxon>Endopterygota</taxon>
        <taxon>Diptera</taxon>
        <taxon>Brachycera</taxon>
        <taxon>Muscomorpha</taxon>
        <taxon>Tephritoidea</taxon>
        <taxon>Tephritidae</taxon>
        <taxon>Ceratitis</taxon>
        <taxon>Ceratitis</taxon>
    </lineage>
</organism>
<keyword evidence="2" id="KW-1185">Reference proteome</keyword>
<dbReference type="EMBL" id="CAJHJT010000001">
    <property type="protein sequence ID" value="CAD6993331.1"/>
    <property type="molecule type" value="Genomic_DNA"/>
</dbReference>
<evidence type="ECO:0000313" key="2">
    <source>
        <dbReference type="Proteomes" id="UP000606786"/>
    </source>
</evidence>
<reference evidence="1" key="1">
    <citation type="submission" date="2020-11" db="EMBL/GenBank/DDBJ databases">
        <authorList>
            <person name="Whitehead M."/>
        </authorList>
    </citation>
    <scope>NUCLEOTIDE SEQUENCE</scope>
    <source>
        <strain evidence="1">EGII</strain>
    </source>
</reference>
<gene>
    <name evidence="1" type="ORF">CCAP1982_LOCUS2147</name>
</gene>